<dbReference type="OMA" id="AVFTMMP"/>
<dbReference type="Gene3D" id="3.30.70.1660">
    <property type="match status" value="1"/>
</dbReference>
<evidence type="ECO:0000256" key="1">
    <source>
        <dbReference type="ARBA" id="ARBA00010835"/>
    </source>
</evidence>
<organism evidence="5 6">
    <name type="scientific">Trypanosoma congolense (strain IL3000)</name>
    <dbReference type="NCBI Taxonomy" id="1068625"/>
    <lineage>
        <taxon>Eukaryota</taxon>
        <taxon>Discoba</taxon>
        <taxon>Euglenozoa</taxon>
        <taxon>Kinetoplastea</taxon>
        <taxon>Metakinetoplastina</taxon>
        <taxon>Trypanosomatida</taxon>
        <taxon>Trypanosomatidae</taxon>
        <taxon>Trypanosoma</taxon>
        <taxon>Nannomonas</taxon>
    </lineage>
</organism>
<evidence type="ECO:0000313" key="5">
    <source>
        <dbReference type="EMBL" id="CCD14577.1"/>
    </source>
</evidence>
<evidence type="ECO:0000313" key="6">
    <source>
        <dbReference type="Proteomes" id="UP000000702"/>
    </source>
</evidence>
<dbReference type="Pfam" id="PF00472">
    <property type="entry name" value="RF-1"/>
    <property type="match status" value="1"/>
</dbReference>
<dbReference type="GO" id="GO:0005737">
    <property type="term" value="C:cytoplasm"/>
    <property type="evidence" value="ECO:0007669"/>
    <property type="project" value="UniProtKB-ARBA"/>
</dbReference>
<dbReference type="EMBL" id="CAEQ01001570">
    <property type="protein sequence ID" value="CCD14577.1"/>
    <property type="molecule type" value="Genomic_DNA"/>
</dbReference>
<dbReference type="PANTHER" id="PTHR43804">
    <property type="entry name" value="LD18447P"/>
    <property type="match status" value="1"/>
</dbReference>
<dbReference type="Pfam" id="PF03462">
    <property type="entry name" value="PCRF"/>
    <property type="match status" value="1"/>
</dbReference>
<dbReference type="InterPro" id="IPR050057">
    <property type="entry name" value="Prokaryotic/Mito_RF"/>
</dbReference>
<comment type="similarity">
    <text evidence="1">Belongs to the prokaryotic/mitochondrial release factor family.</text>
</comment>
<keyword evidence="2" id="KW-0488">Methylation</keyword>
<dbReference type="InterPro" id="IPR000352">
    <property type="entry name" value="Pep_chain_release_fac_I"/>
</dbReference>
<name>F9WBE5_TRYCI</name>
<proteinExistence type="inferred from homology"/>
<dbReference type="SUPFAM" id="SSF75620">
    <property type="entry name" value="Release factor"/>
    <property type="match status" value="1"/>
</dbReference>
<keyword evidence="6" id="KW-1185">Reference proteome</keyword>
<comment type="caution">
    <text evidence="5">The sequence shown here is derived from an EMBL/GenBank/DDBJ whole genome shotgun (WGS) entry which is preliminary data.</text>
</comment>
<gene>
    <name evidence="5" type="ORF">TCIL3000_0_51810</name>
</gene>
<sequence length="474" mass="53140">MRNTSLLMFGAGGTLGGVKKLSSSQAVPYSNWLLAEGSRALVNSIHHPLVAEYFLRLHEVHTKLQKLQDSSDSVFSPSKLDKTHFNHVMWNVQYSDEFDISEKLSHYLLKINDNVILKDQLRSQKCLSEEDRDILRMVEEDIEELLCNVRNMDSEVNAAIIRRVESGDALGSCSNTWELDVTGKAGGEEASLFASELADMYRAYASEIRCWSTDIVHNEGDGGAISSAPPTTGSCTVKVRVKGDGVYRNLRHEIGVHKVQRVPITDQSGKMQTSTAVVTLMPVLDPVSVDIHEEDCNIEFVRGSGPGGQGMQSSSNAVCLTHRPSGISVKCHQSRSALGNKELSLQTVAQQILMRRIKEQNSSLHEAWCNQWSSGERSDKMRTYNYPQNRVTDHRLGKDYSLGSFMDGGAGLRGLHDDLNAIDEFKQRNNHQKHTFPHKKQKNEKNIFFAFFRENFVKSVISHRECKKTVQTAK</sequence>
<dbReference type="VEuPathDB" id="TriTrypDB:TcIL3000_0_51810"/>
<dbReference type="PANTHER" id="PTHR43804:SF7">
    <property type="entry name" value="LD18447P"/>
    <property type="match status" value="1"/>
</dbReference>
<feature type="domain" description="Peptide chain release factor" evidence="4">
    <location>
        <begin position="124"/>
        <end position="253"/>
    </location>
</feature>
<dbReference type="InterPro" id="IPR045853">
    <property type="entry name" value="Pep_chain_release_fac_I_sf"/>
</dbReference>
<dbReference type="Gene3D" id="3.30.160.20">
    <property type="match status" value="1"/>
</dbReference>
<accession>F9WBE5</accession>
<evidence type="ECO:0000256" key="3">
    <source>
        <dbReference type="ARBA" id="ARBA00022917"/>
    </source>
</evidence>
<reference evidence="5 6" key="2">
    <citation type="journal article" date="2012" name="Proc. Natl. Acad. Sci. U.S.A.">
        <title>Antigenic diversity is generated by distinct evolutionary mechanisms in African trypanosome species.</title>
        <authorList>
            <person name="Jackson A.P."/>
            <person name="Berry A."/>
            <person name="Aslett M."/>
            <person name="Allison H.C."/>
            <person name="Burton P."/>
            <person name="Vavrova-Anderson J."/>
            <person name="Brown R."/>
            <person name="Browne H."/>
            <person name="Corton N."/>
            <person name="Hauser H."/>
            <person name="Gamble J."/>
            <person name="Gilderthorp R."/>
            <person name="Marcello L."/>
            <person name="McQuillan J."/>
            <person name="Otto T.D."/>
            <person name="Quail M.A."/>
            <person name="Sanders M.J."/>
            <person name="van Tonder A."/>
            <person name="Ginger M.L."/>
            <person name="Field M.C."/>
            <person name="Barry J.D."/>
            <person name="Hertz-Fowler C."/>
            <person name="Berriman M."/>
        </authorList>
    </citation>
    <scope>NUCLEOTIDE SEQUENCE [LARGE SCALE GENOMIC DNA]</scope>
    <source>
        <strain evidence="5 6">IL3000</strain>
    </source>
</reference>
<protein>
    <submittedName>
        <fullName evidence="5">WGS project CAEQ00000000 data, annotated contig 2096</fullName>
    </submittedName>
</protein>
<dbReference type="SMART" id="SM00937">
    <property type="entry name" value="PCRF"/>
    <property type="match status" value="1"/>
</dbReference>
<reference evidence="6" key="1">
    <citation type="submission" date="2011-07" db="EMBL/GenBank/DDBJ databases">
        <title>Divergent evolution of antigenic variation in African trypanosomes.</title>
        <authorList>
            <person name="Jackson A.P."/>
            <person name="Berry A."/>
            <person name="Allison H.C."/>
            <person name="Burton P."/>
            <person name="Anderson J."/>
            <person name="Aslett M."/>
            <person name="Brown R."/>
            <person name="Corton N."/>
            <person name="Harris D."/>
            <person name="Hauser H."/>
            <person name="Gamble J."/>
            <person name="Gilderthorp R."/>
            <person name="McQuillan J."/>
            <person name="Quail M.A."/>
            <person name="Sanders M."/>
            <person name="Van Tonder A."/>
            <person name="Ginger M.L."/>
            <person name="Donelson J.E."/>
            <person name="Field M.C."/>
            <person name="Barry J.D."/>
            <person name="Berriman M."/>
            <person name="Hertz-Fowler C."/>
        </authorList>
    </citation>
    <scope>NUCLEOTIDE SEQUENCE [LARGE SCALE GENOMIC DNA]</scope>
    <source>
        <strain evidence="6">IL3000</strain>
    </source>
</reference>
<evidence type="ECO:0000259" key="4">
    <source>
        <dbReference type="SMART" id="SM00937"/>
    </source>
</evidence>
<evidence type="ECO:0000256" key="2">
    <source>
        <dbReference type="ARBA" id="ARBA00022481"/>
    </source>
</evidence>
<dbReference type="GO" id="GO:0003747">
    <property type="term" value="F:translation release factor activity"/>
    <property type="evidence" value="ECO:0007669"/>
    <property type="project" value="InterPro"/>
</dbReference>
<dbReference type="Proteomes" id="UP000000702">
    <property type="component" value="Unassembled WGS sequence"/>
</dbReference>
<dbReference type="InterPro" id="IPR005139">
    <property type="entry name" value="PCRF"/>
</dbReference>
<dbReference type="AlphaFoldDB" id="F9WBE5"/>
<keyword evidence="3" id="KW-0648">Protein biosynthesis</keyword>